<feature type="transmembrane region" description="Helical" evidence="3">
    <location>
        <begin position="187"/>
        <end position="207"/>
    </location>
</feature>
<feature type="transmembrane region" description="Helical" evidence="3">
    <location>
        <begin position="729"/>
        <end position="755"/>
    </location>
</feature>
<comment type="caution">
    <text evidence="5">The sequence shown here is derived from an EMBL/GenBank/DDBJ whole genome shotgun (WGS) entry which is preliminary data.</text>
</comment>
<feature type="transmembrane region" description="Helical" evidence="3">
    <location>
        <begin position="72"/>
        <end position="92"/>
    </location>
</feature>
<evidence type="ECO:0000259" key="4">
    <source>
        <dbReference type="Pfam" id="PF06808"/>
    </source>
</evidence>
<evidence type="ECO:0000256" key="1">
    <source>
        <dbReference type="RuleBase" id="RU369079"/>
    </source>
</evidence>
<dbReference type="NCBIfam" id="TIGR02123">
    <property type="entry name" value="TRAP_fused"/>
    <property type="match status" value="1"/>
</dbReference>
<keyword evidence="3" id="KW-0472">Membrane</keyword>
<evidence type="ECO:0000313" key="5">
    <source>
        <dbReference type="EMBL" id="MDU0340381.1"/>
    </source>
</evidence>
<gene>
    <name evidence="5" type="ORF">RKE40_10830</name>
</gene>
<dbReference type="RefSeq" id="WP_316018252.1">
    <property type="nucleotide sequence ID" value="NZ_JAWDID010000013.1"/>
</dbReference>
<keyword evidence="3" id="KW-1133">Transmembrane helix</keyword>
<feature type="region of interest" description="Disordered" evidence="2">
    <location>
        <begin position="1"/>
        <end position="23"/>
    </location>
</feature>
<proteinExistence type="predicted"/>
<dbReference type="Proteomes" id="UP001254257">
    <property type="component" value="Unassembled WGS sequence"/>
</dbReference>
<evidence type="ECO:0000256" key="3">
    <source>
        <dbReference type="SAM" id="Phobius"/>
    </source>
</evidence>
<keyword evidence="3" id="KW-0812">Transmembrane</keyword>
<feature type="transmembrane region" description="Helical" evidence="3">
    <location>
        <begin position="158"/>
        <end position="175"/>
    </location>
</feature>
<feature type="domain" description="TRAP C4-dicarboxylate transport system permease DctM subunit" evidence="4">
    <location>
        <begin position="200"/>
        <end position="502"/>
    </location>
</feature>
<feature type="transmembrane region" description="Helical" evidence="3">
    <location>
        <begin position="691"/>
        <end position="717"/>
    </location>
</feature>
<feature type="transmembrane region" description="Helical" evidence="3">
    <location>
        <begin position="104"/>
        <end position="122"/>
    </location>
</feature>
<dbReference type="PANTHER" id="PTHR43849:SF2">
    <property type="entry name" value="BLL3936 PROTEIN"/>
    <property type="match status" value="1"/>
</dbReference>
<keyword evidence="6" id="KW-1185">Reference proteome</keyword>
<evidence type="ECO:0000313" key="6">
    <source>
        <dbReference type="Proteomes" id="UP001254257"/>
    </source>
</evidence>
<comment type="function">
    <text evidence="1">Part of the tripartite ATP-independent periplasmic (TRAP) transport system.</text>
</comment>
<feature type="transmembrane region" description="Helical" evidence="3">
    <location>
        <begin position="478"/>
        <end position="509"/>
    </location>
</feature>
<dbReference type="EMBL" id="JAWDID010000013">
    <property type="protein sequence ID" value="MDU0340381.1"/>
    <property type="molecule type" value="Genomic_DNA"/>
</dbReference>
<feature type="transmembrane region" description="Helical" evidence="3">
    <location>
        <begin position="428"/>
        <end position="446"/>
    </location>
</feature>
<comment type="subcellular location">
    <subcellularLocation>
        <location evidence="1">Cell inner membrane</location>
        <topology evidence="1">Multi-pass membrane protein</topology>
    </subcellularLocation>
</comment>
<feature type="transmembrane region" description="Helical" evidence="3">
    <location>
        <begin position="573"/>
        <end position="595"/>
    </location>
</feature>
<feature type="transmembrane region" description="Helical" evidence="3">
    <location>
        <begin position="214"/>
        <end position="235"/>
    </location>
</feature>
<organism evidence="5 6">
    <name type="scientific">Bosea rubneri</name>
    <dbReference type="NCBI Taxonomy" id="3075434"/>
    <lineage>
        <taxon>Bacteria</taxon>
        <taxon>Pseudomonadati</taxon>
        <taxon>Pseudomonadota</taxon>
        <taxon>Alphaproteobacteria</taxon>
        <taxon>Hyphomicrobiales</taxon>
        <taxon>Boseaceae</taxon>
        <taxon>Bosea</taxon>
    </lineage>
</organism>
<dbReference type="InterPro" id="IPR010656">
    <property type="entry name" value="DctM"/>
</dbReference>
<keyword evidence="1" id="KW-0997">Cell inner membrane</keyword>
<feature type="transmembrane region" description="Helical" evidence="3">
    <location>
        <begin position="41"/>
        <end position="60"/>
    </location>
</feature>
<dbReference type="PANTHER" id="PTHR43849">
    <property type="entry name" value="BLL3936 PROTEIN"/>
    <property type="match status" value="1"/>
</dbReference>
<sequence length="769" mass="81201">MSTQDSRPLAVPDVAGSPQAAPYDPEHGLPATFGEGWKGRLLFWIAVAFSAFQIVTAFGIPLDFRIVPAISWLTPIMAIRIAFVLWLGWILLGAARGRPNIEAILAFLALFGAFELVTLYTGTLPNQVLRTLHVGFLCLTACGLLANADETSPPARAFWWAVGVVGFAVGLYHWWNYNELVNRAGELTHADMVVGIGALIVLFLLVWRAMGIALPLVAGTFLAYCLFGNYLPAPYDHRGYSLEQVIEQMAFGTEGLYATPTAVSATFIFLFILFGAFMERAGVIDFFNDISMAVFGGKQGGPGKVCVASSALMGTVSGSGVANVVASGQFTIPLMKRSGFNGAFAGGVEATSSMGGQIMPPVMGAVAFIMAETIDVPYAKIVEAAIIPALLYFAACYWAVHLEAGKLGLHGLPKSQLPSARAEIRKNWYLIAPLMVLVYLLFAGFTPLFAGAIGLALTVALILALAISAGLTTSALRIVFWVGFALISAASMTISMATVLMVVLVLVLWNVLRGGSGRAVLESCVAALADGARQALPVGLACALVGIVIGTMTLTGIGTIFGSWLIGIGKHSMFLALVLTMIFSLILGMGIPTIPNYIITSSLAAPILLQLDVPLIVSHMFVFYFGIMADLTPPVALAAFAAAPMAKVSGMKIGVQAVKIALPGFVVPYMAVYDPTLMLQPVAGLSGAGYWLAVAYIVIKATLAMVLWGTAFVGYLVRPLTLWERVLAALAAGLLVAAVPITDEIGFALAAAIIAQHVWRARMAGRQAA</sequence>
<feature type="transmembrane region" description="Helical" evidence="3">
    <location>
        <begin position="255"/>
        <end position="277"/>
    </location>
</feature>
<reference evidence="5 6" key="1">
    <citation type="submission" date="2023-09" db="EMBL/GenBank/DDBJ databases">
        <title>Whole genome shotgun sequencing (WGS) of Bosea sp. ZW T0_25, isolated from stored onions (Allium cepa).</title>
        <authorList>
            <person name="Stoll D.A."/>
            <person name="Huch M."/>
        </authorList>
    </citation>
    <scope>NUCLEOTIDE SEQUENCE [LARGE SCALE GENOMIC DNA]</scope>
    <source>
        <strain evidence="5 6">ZW T0_25</strain>
    </source>
</reference>
<feature type="transmembrane region" description="Helical" evidence="3">
    <location>
        <begin position="615"/>
        <end position="641"/>
    </location>
</feature>
<keyword evidence="1" id="KW-0813">Transport</keyword>
<dbReference type="InterPro" id="IPR011853">
    <property type="entry name" value="TRAP_DctM-Dct_fused"/>
</dbReference>
<name>A0ABU3S6H1_9HYPH</name>
<feature type="transmembrane region" description="Helical" evidence="3">
    <location>
        <begin position="452"/>
        <end position="471"/>
    </location>
</feature>
<keyword evidence="1" id="KW-1003">Cell membrane</keyword>
<dbReference type="Pfam" id="PF06808">
    <property type="entry name" value="DctM"/>
    <property type="match status" value="1"/>
</dbReference>
<protein>
    <submittedName>
        <fullName evidence="5">TRAP transporter permease</fullName>
    </submittedName>
</protein>
<evidence type="ECO:0000256" key="2">
    <source>
        <dbReference type="SAM" id="MobiDB-lite"/>
    </source>
</evidence>
<accession>A0ABU3S6H1</accession>
<feature type="transmembrane region" description="Helical" evidence="3">
    <location>
        <begin position="653"/>
        <end position="671"/>
    </location>
</feature>
<feature type="transmembrane region" description="Helical" evidence="3">
    <location>
        <begin position="128"/>
        <end position="146"/>
    </location>
</feature>
<feature type="transmembrane region" description="Helical" evidence="3">
    <location>
        <begin position="538"/>
        <end position="566"/>
    </location>
</feature>